<reference evidence="1 2" key="1">
    <citation type="submission" date="2020-08" db="EMBL/GenBank/DDBJ databases">
        <title>Genomic Encyclopedia of Type Strains, Phase IV (KMG-IV): sequencing the most valuable type-strain genomes for metagenomic binning, comparative biology and taxonomic classification.</title>
        <authorList>
            <person name="Goeker M."/>
        </authorList>
    </citation>
    <scope>NUCLEOTIDE SEQUENCE [LARGE SCALE GENOMIC DNA]</scope>
    <source>
        <strain evidence="1 2">DSM 17976</strain>
    </source>
</reference>
<dbReference type="AlphaFoldDB" id="A0A7W6ENF3"/>
<dbReference type="RefSeq" id="WP_183971068.1">
    <property type="nucleotide sequence ID" value="NZ_JACIBY010000001.1"/>
</dbReference>
<sequence>MKKAILFLLFITTFSFFSFAKIMVVNGLTHVHELETGVLASGKITLKNVGNSDERFIVYKNDLMTDCSNNSNFAPANTHPRSLAKWVKTNVDERVLRAGEEYELLYEIQIPNDSSLRGSYWCVFMVEGDTPIGEEKKMGVTISSKARYAIQVVGNVGQNENQPLLNFDNIDLKSPSDSVRIVKVKVKNDGKASVRTKLILDIVNGNGEKLATTESAFRRIYPNACAEYELMIKNLPKGKYEGLLMADYGQDLFATNVDIDIK</sequence>
<proteinExistence type="predicted"/>
<protein>
    <submittedName>
        <fullName evidence="1">Uncharacterized protein</fullName>
    </submittedName>
</protein>
<evidence type="ECO:0000313" key="1">
    <source>
        <dbReference type="EMBL" id="MBB3836296.1"/>
    </source>
</evidence>
<gene>
    <name evidence="1" type="ORF">FHS57_000278</name>
</gene>
<dbReference type="Proteomes" id="UP000541352">
    <property type="component" value="Unassembled WGS sequence"/>
</dbReference>
<keyword evidence="2" id="KW-1185">Reference proteome</keyword>
<evidence type="ECO:0000313" key="2">
    <source>
        <dbReference type="Proteomes" id="UP000541352"/>
    </source>
</evidence>
<name>A0A7W6ENF3_9BACT</name>
<organism evidence="1 2">
    <name type="scientific">Runella defluvii</name>
    <dbReference type="NCBI Taxonomy" id="370973"/>
    <lineage>
        <taxon>Bacteria</taxon>
        <taxon>Pseudomonadati</taxon>
        <taxon>Bacteroidota</taxon>
        <taxon>Cytophagia</taxon>
        <taxon>Cytophagales</taxon>
        <taxon>Spirosomataceae</taxon>
        <taxon>Runella</taxon>
    </lineage>
</organism>
<dbReference type="EMBL" id="JACIBY010000001">
    <property type="protein sequence ID" value="MBB3836296.1"/>
    <property type="molecule type" value="Genomic_DNA"/>
</dbReference>
<comment type="caution">
    <text evidence="1">The sequence shown here is derived from an EMBL/GenBank/DDBJ whole genome shotgun (WGS) entry which is preliminary data.</text>
</comment>
<accession>A0A7W6ENF3</accession>